<evidence type="ECO:0000256" key="3">
    <source>
        <dbReference type="ARBA" id="ARBA00022960"/>
    </source>
</evidence>
<keyword evidence="3" id="KW-0133">Cell shape</keyword>
<dbReference type="RefSeq" id="WP_053583437.1">
    <property type="nucleotide sequence ID" value="NZ_LGRV01000003.1"/>
</dbReference>
<organism evidence="7 8">
    <name type="scientific">Lysinibacillus contaminans</name>
    <dbReference type="NCBI Taxonomy" id="1293441"/>
    <lineage>
        <taxon>Bacteria</taxon>
        <taxon>Bacillati</taxon>
        <taxon>Bacillota</taxon>
        <taxon>Bacilli</taxon>
        <taxon>Bacillales</taxon>
        <taxon>Bacillaceae</taxon>
        <taxon>Lysinibacillus</taxon>
    </lineage>
</organism>
<evidence type="ECO:0000256" key="5">
    <source>
        <dbReference type="ARBA" id="ARBA00023136"/>
    </source>
</evidence>
<comment type="subcellular location">
    <subcellularLocation>
        <location evidence="1">Membrane</location>
        <topology evidence="1">Multi-pass membrane protein</topology>
    </subcellularLocation>
</comment>
<dbReference type="PANTHER" id="PTHR30474:SF1">
    <property type="entry name" value="PEPTIDOGLYCAN GLYCOSYLTRANSFERASE MRDB"/>
    <property type="match status" value="1"/>
</dbReference>
<evidence type="ECO:0000256" key="2">
    <source>
        <dbReference type="ARBA" id="ARBA00022692"/>
    </source>
</evidence>
<keyword evidence="5 6" id="KW-0472">Membrane</keyword>
<keyword evidence="4 6" id="KW-1133">Transmembrane helix</keyword>
<name>A0ABR5K110_9BACI</name>
<dbReference type="Proteomes" id="UP000050668">
    <property type="component" value="Unassembled WGS sequence"/>
</dbReference>
<feature type="transmembrane region" description="Helical" evidence="6">
    <location>
        <begin position="326"/>
        <end position="347"/>
    </location>
</feature>
<feature type="transmembrane region" description="Helical" evidence="6">
    <location>
        <begin position="239"/>
        <end position="257"/>
    </location>
</feature>
<keyword evidence="2 6" id="KW-0812">Transmembrane</keyword>
<dbReference type="InterPro" id="IPR047928">
    <property type="entry name" value="Perm_prefix_1"/>
</dbReference>
<feature type="transmembrane region" description="Helical" evidence="6">
    <location>
        <begin position="215"/>
        <end position="232"/>
    </location>
</feature>
<proteinExistence type="predicted"/>
<evidence type="ECO:0000313" key="7">
    <source>
        <dbReference type="EMBL" id="KOS68600.1"/>
    </source>
</evidence>
<feature type="transmembrane region" description="Helical" evidence="6">
    <location>
        <begin position="191"/>
        <end position="209"/>
    </location>
</feature>
<comment type="caution">
    <text evidence="7">The sequence shown here is derived from an EMBL/GenBank/DDBJ whole genome shotgun (WGS) entry which is preliminary data.</text>
</comment>
<dbReference type="InterPro" id="IPR001182">
    <property type="entry name" value="FtsW/RodA"/>
</dbReference>
<protein>
    <recommendedName>
        <fullName evidence="9">Cell division protein FtsW</fullName>
    </recommendedName>
</protein>
<feature type="transmembrane region" description="Helical" evidence="6">
    <location>
        <begin position="77"/>
        <end position="95"/>
    </location>
</feature>
<evidence type="ECO:0000313" key="8">
    <source>
        <dbReference type="Proteomes" id="UP000050668"/>
    </source>
</evidence>
<evidence type="ECO:0000256" key="4">
    <source>
        <dbReference type="ARBA" id="ARBA00022989"/>
    </source>
</evidence>
<evidence type="ECO:0000256" key="1">
    <source>
        <dbReference type="ARBA" id="ARBA00004141"/>
    </source>
</evidence>
<dbReference type="Pfam" id="PF01098">
    <property type="entry name" value="FTSW_RODA_SPOVE"/>
    <property type="match status" value="1"/>
</dbReference>
<feature type="transmembrane region" description="Helical" evidence="6">
    <location>
        <begin position="392"/>
        <end position="414"/>
    </location>
</feature>
<sequence length="428" mass="48227">MKLVDTYLQRVTSYIKSKEARTFVMTELKQHIKQTQQAWMSKGLTEDDALQKAIAEMGSPSTLGESMNKIHKPKVDWFLIGLLVSILVLSFLPLMSQTMYSFTLLGKRKAIFVVLGIILAISMMYLDYRKLQKYGYVFFGIGTAILLLLSLFPTAFIHGQPVFMIGPLRIESMMAMPFYVIAWASLFHNRTNLFVCIALFTISSLLFVMNFQITILFVYIALVAVLFLYSPFSKKIKLIATGIGVSLGIGIVLWNVILLQSGAIKPYQIERITAFFNPEKYANGMGYIYMGIRNTISQAKWVGASDRMHLSEAHTNYVLANVIQSYGYFLAILILLLFAVCIIRLLLISLRVRDPYARLLLVGGVTVLVAQVVYHVGMTFGFLPIIAMPMPLISYGLMPTMLGSFIMGIALSVWRRKSLYVDFNGPVR</sequence>
<feature type="transmembrane region" description="Helical" evidence="6">
    <location>
        <begin position="359"/>
        <end position="386"/>
    </location>
</feature>
<dbReference type="PANTHER" id="PTHR30474">
    <property type="entry name" value="CELL CYCLE PROTEIN"/>
    <property type="match status" value="1"/>
</dbReference>
<gene>
    <name evidence="7" type="ORF">AEA09_08595</name>
</gene>
<evidence type="ECO:0000256" key="6">
    <source>
        <dbReference type="SAM" id="Phobius"/>
    </source>
</evidence>
<feature type="transmembrane region" description="Helical" evidence="6">
    <location>
        <begin position="162"/>
        <end position="184"/>
    </location>
</feature>
<feature type="transmembrane region" description="Helical" evidence="6">
    <location>
        <begin position="135"/>
        <end position="156"/>
    </location>
</feature>
<reference evidence="8" key="1">
    <citation type="submission" date="2015-07" db="EMBL/GenBank/DDBJ databases">
        <title>Fjat-14205 dsm 2895.</title>
        <authorList>
            <person name="Liu B."/>
            <person name="Wang J."/>
            <person name="Zhu Y."/>
            <person name="Liu G."/>
            <person name="Chen Q."/>
            <person name="Chen Z."/>
            <person name="Lan J."/>
            <person name="Che J."/>
            <person name="Ge C."/>
            <person name="Shi H."/>
            <person name="Pan Z."/>
            <person name="Liu X."/>
        </authorList>
    </citation>
    <scope>NUCLEOTIDE SEQUENCE [LARGE SCALE GENOMIC DNA]</scope>
    <source>
        <strain evidence="8">DSM 25560</strain>
    </source>
</reference>
<evidence type="ECO:0008006" key="9">
    <source>
        <dbReference type="Google" id="ProtNLM"/>
    </source>
</evidence>
<dbReference type="NCBIfam" id="NF038403">
    <property type="entry name" value="perm_prefix_1"/>
    <property type="match status" value="1"/>
</dbReference>
<feature type="transmembrane region" description="Helical" evidence="6">
    <location>
        <begin position="110"/>
        <end position="128"/>
    </location>
</feature>
<dbReference type="EMBL" id="LGRV01000003">
    <property type="protein sequence ID" value="KOS68600.1"/>
    <property type="molecule type" value="Genomic_DNA"/>
</dbReference>
<keyword evidence="8" id="KW-1185">Reference proteome</keyword>
<accession>A0ABR5K110</accession>